<evidence type="ECO:0000313" key="7">
    <source>
        <dbReference type="EMBL" id="RCN29007.1"/>
    </source>
</evidence>
<dbReference type="CDD" id="cd00637">
    <property type="entry name" value="7tm_classA_rhodopsin-like"/>
    <property type="match status" value="1"/>
</dbReference>
<evidence type="ECO:0000313" key="8">
    <source>
        <dbReference type="Proteomes" id="UP000252519"/>
    </source>
</evidence>
<keyword evidence="8" id="KW-1185">Reference proteome</keyword>
<keyword evidence="4 5" id="KW-0472">Membrane</keyword>
<keyword evidence="3 5" id="KW-1133">Transmembrane helix</keyword>
<dbReference type="Proteomes" id="UP000252519">
    <property type="component" value="Unassembled WGS sequence"/>
</dbReference>
<keyword evidence="2 5" id="KW-0812">Transmembrane</keyword>
<dbReference type="InterPro" id="IPR017452">
    <property type="entry name" value="GPCR_Rhodpsn_7TM"/>
</dbReference>
<dbReference type="PROSITE" id="PS50262">
    <property type="entry name" value="G_PROTEIN_RECEP_F1_2"/>
    <property type="match status" value="1"/>
</dbReference>
<protein>
    <recommendedName>
        <fullName evidence="6">G-protein coupled receptors family 1 profile domain-containing protein</fullName>
    </recommendedName>
</protein>
<feature type="domain" description="G-protein coupled receptors family 1 profile" evidence="6">
    <location>
        <begin position="35"/>
        <end position="148"/>
    </location>
</feature>
<dbReference type="PANTHER" id="PTHR23017">
    <property type="entry name" value="SERPENTINE RECEPTOR, CLASS X"/>
    <property type="match status" value="1"/>
</dbReference>
<evidence type="ECO:0000256" key="5">
    <source>
        <dbReference type="SAM" id="Phobius"/>
    </source>
</evidence>
<organism evidence="7 8">
    <name type="scientific">Ancylostoma caninum</name>
    <name type="common">Dog hookworm</name>
    <dbReference type="NCBI Taxonomy" id="29170"/>
    <lineage>
        <taxon>Eukaryota</taxon>
        <taxon>Metazoa</taxon>
        <taxon>Ecdysozoa</taxon>
        <taxon>Nematoda</taxon>
        <taxon>Chromadorea</taxon>
        <taxon>Rhabditida</taxon>
        <taxon>Rhabditina</taxon>
        <taxon>Rhabditomorpha</taxon>
        <taxon>Strongyloidea</taxon>
        <taxon>Ancylostomatidae</taxon>
        <taxon>Ancylostomatinae</taxon>
        <taxon>Ancylostoma</taxon>
    </lineage>
</organism>
<dbReference type="AlphaFoldDB" id="A0A368FFS0"/>
<gene>
    <name evidence="7" type="ORF">ANCCAN_25240</name>
</gene>
<evidence type="ECO:0000256" key="4">
    <source>
        <dbReference type="ARBA" id="ARBA00023136"/>
    </source>
</evidence>
<sequence>MRGSTAVPLSPMITIQDYQLAAITVFTIGFMGTICNSLVAVFTRRLASLNNAFGRLTASQAAGEMILCGTFAFYFSPMVYFDSPWMKQHAQYAGVVLLMCYNICIVSHLFIALNRMCAICFPLKYDICFSYRNTTYLIVFSWVLSILLPFFLHGIGECNLLYSDSAWVFMFRATERCGFISWYFDFGQDFAVVVFIAIIDTITIIRVRLTSAEIQKSGCRVTTSKRTRDVTFLKQAVAQGIIFAVELYTYFFLGWEFTNKWMIFLFTTVAWNIVHCCDP</sequence>
<dbReference type="Pfam" id="PF10328">
    <property type="entry name" value="7TM_GPCR_Srx"/>
    <property type="match status" value="1"/>
</dbReference>
<feature type="transmembrane region" description="Helical" evidence="5">
    <location>
        <begin position="190"/>
        <end position="209"/>
    </location>
</feature>
<feature type="transmembrane region" description="Helical" evidence="5">
    <location>
        <begin position="62"/>
        <end position="80"/>
    </location>
</feature>
<dbReference type="EMBL" id="JOJR01002182">
    <property type="protein sequence ID" value="RCN29007.1"/>
    <property type="molecule type" value="Genomic_DNA"/>
</dbReference>
<accession>A0A368FFS0</accession>
<reference evidence="7 8" key="1">
    <citation type="submission" date="2014-10" db="EMBL/GenBank/DDBJ databases">
        <title>Draft genome of the hookworm Ancylostoma caninum.</title>
        <authorList>
            <person name="Mitreva M."/>
        </authorList>
    </citation>
    <scope>NUCLEOTIDE SEQUENCE [LARGE SCALE GENOMIC DNA]</scope>
    <source>
        <strain evidence="7 8">Baltimore</strain>
    </source>
</reference>
<feature type="transmembrane region" description="Helical" evidence="5">
    <location>
        <begin position="20"/>
        <end position="42"/>
    </location>
</feature>
<name>A0A368FFS0_ANCCA</name>
<comment type="subcellular location">
    <subcellularLocation>
        <location evidence="1">Membrane</location>
    </subcellularLocation>
</comment>
<evidence type="ECO:0000256" key="1">
    <source>
        <dbReference type="ARBA" id="ARBA00004370"/>
    </source>
</evidence>
<feature type="transmembrane region" description="Helical" evidence="5">
    <location>
        <begin position="134"/>
        <end position="155"/>
    </location>
</feature>
<dbReference type="SUPFAM" id="SSF81321">
    <property type="entry name" value="Family A G protein-coupled receptor-like"/>
    <property type="match status" value="1"/>
</dbReference>
<dbReference type="InterPro" id="IPR019430">
    <property type="entry name" value="7TM_GPCR_serpentine_rcpt_Srx"/>
</dbReference>
<evidence type="ECO:0000256" key="2">
    <source>
        <dbReference type="ARBA" id="ARBA00022692"/>
    </source>
</evidence>
<feature type="transmembrane region" description="Helical" evidence="5">
    <location>
        <begin position="92"/>
        <end position="113"/>
    </location>
</feature>
<evidence type="ECO:0000256" key="3">
    <source>
        <dbReference type="ARBA" id="ARBA00022989"/>
    </source>
</evidence>
<dbReference type="GO" id="GO:0016020">
    <property type="term" value="C:membrane"/>
    <property type="evidence" value="ECO:0007669"/>
    <property type="project" value="UniProtKB-SubCell"/>
</dbReference>
<dbReference type="OrthoDB" id="5825164at2759"/>
<evidence type="ECO:0000259" key="6">
    <source>
        <dbReference type="PROSITE" id="PS50262"/>
    </source>
</evidence>
<dbReference type="PANTHER" id="PTHR23017:SF19">
    <property type="entry name" value="7TM GPCR SERPENTINE RECEPTOR CLASS X (SRX) DOMAIN-CONTAINING PROTEIN"/>
    <property type="match status" value="1"/>
</dbReference>
<proteinExistence type="predicted"/>
<feature type="transmembrane region" description="Helical" evidence="5">
    <location>
        <begin position="230"/>
        <end position="255"/>
    </location>
</feature>
<comment type="caution">
    <text evidence="7">The sequence shown here is derived from an EMBL/GenBank/DDBJ whole genome shotgun (WGS) entry which is preliminary data.</text>
</comment>
<dbReference type="Gene3D" id="1.20.1070.10">
    <property type="entry name" value="Rhodopsin 7-helix transmembrane proteins"/>
    <property type="match status" value="1"/>
</dbReference>